<comment type="similarity">
    <text evidence="2 7">Belongs to the GPI family.</text>
</comment>
<dbReference type="UniPathway" id="UPA00138"/>
<dbReference type="CDD" id="cd05016">
    <property type="entry name" value="SIS_PGI_2"/>
    <property type="match status" value="1"/>
</dbReference>
<evidence type="ECO:0000313" key="9">
    <source>
        <dbReference type="Proteomes" id="UP000740329"/>
    </source>
</evidence>
<dbReference type="InterPro" id="IPR001672">
    <property type="entry name" value="G6P_Isomerase"/>
</dbReference>
<dbReference type="Pfam" id="PF00342">
    <property type="entry name" value="PGI"/>
    <property type="match status" value="1"/>
</dbReference>
<keyword evidence="7" id="KW-0963">Cytoplasm</keyword>
<dbReference type="GO" id="GO:0097367">
    <property type="term" value="F:carbohydrate derivative binding"/>
    <property type="evidence" value="ECO:0007669"/>
    <property type="project" value="InterPro"/>
</dbReference>
<comment type="pathway">
    <text evidence="7">Carbohydrate biosynthesis; gluconeogenesis.</text>
</comment>
<comment type="subcellular location">
    <subcellularLocation>
        <location evidence="7">Cytoplasm</location>
    </subcellularLocation>
</comment>
<dbReference type="GO" id="GO:0048029">
    <property type="term" value="F:monosaccharide binding"/>
    <property type="evidence" value="ECO:0007669"/>
    <property type="project" value="TreeGrafter"/>
</dbReference>
<dbReference type="PANTHER" id="PTHR11469:SF1">
    <property type="entry name" value="GLUCOSE-6-PHOSPHATE ISOMERASE"/>
    <property type="match status" value="1"/>
</dbReference>
<dbReference type="HAMAP" id="MF_00473">
    <property type="entry name" value="G6P_isomerase"/>
    <property type="match status" value="1"/>
</dbReference>
<dbReference type="InterPro" id="IPR035476">
    <property type="entry name" value="SIS_PGI_1"/>
</dbReference>
<dbReference type="PANTHER" id="PTHR11469">
    <property type="entry name" value="GLUCOSE-6-PHOSPHATE ISOMERASE"/>
    <property type="match status" value="1"/>
</dbReference>
<dbReference type="CDD" id="cd05015">
    <property type="entry name" value="SIS_PGI_1"/>
    <property type="match status" value="1"/>
</dbReference>
<comment type="function">
    <text evidence="7">Catalyzes the reversible isomerization of glucose-6-phosphate to fructose-6-phosphate.</text>
</comment>
<dbReference type="Proteomes" id="UP000740329">
    <property type="component" value="Unassembled WGS sequence"/>
</dbReference>
<dbReference type="Gene3D" id="3.40.50.10490">
    <property type="entry name" value="Glucose-6-phosphate isomerase like protein, domain 1"/>
    <property type="match status" value="2"/>
</dbReference>
<dbReference type="RefSeq" id="WP_209591033.1">
    <property type="nucleotide sequence ID" value="NZ_JAGGMV010000002.1"/>
</dbReference>
<dbReference type="PRINTS" id="PR00662">
    <property type="entry name" value="G6PISOMERASE"/>
</dbReference>
<feature type="active site" evidence="7">
    <location>
        <position position="409"/>
    </location>
</feature>
<dbReference type="GO" id="GO:0051156">
    <property type="term" value="P:glucose 6-phosphate metabolic process"/>
    <property type="evidence" value="ECO:0007669"/>
    <property type="project" value="TreeGrafter"/>
</dbReference>
<evidence type="ECO:0000256" key="6">
    <source>
        <dbReference type="ARBA" id="ARBA00029321"/>
    </source>
</evidence>
<reference evidence="8" key="1">
    <citation type="submission" date="2021-03" db="EMBL/GenBank/DDBJ databases">
        <title>Genomic Encyclopedia of Type Strains, Phase IV (KMG-V): Genome sequencing to study the core and pangenomes of soil and plant-associated prokaryotes.</title>
        <authorList>
            <person name="Whitman W."/>
        </authorList>
    </citation>
    <scope>NUCLEOTIDE SEQUENCE</scope>
    <source>
        <strain evidence="8">C4</strain>
    </source>
</reference>
<dbReference type="EMBL" id="JAGGMV010000002">
    <property type="protein sequence ID" value="MBP2201563.1"/>
    <property type="molecule type" value="Genomic_DNA"/>
</dbReference>
<dbReference type="UniPathway" id="UPA00109">
    <property type="reaction ID" value="UER00181"/>
</dbReference>
<evidence type="ECO:0000256" key="1">
    <source>
        <dbReference type="ARBA" id="ARBA00004926"/>
    </source>
</evidence>
<keyword evidence="5 7" id="KW-0413">Isomerase</keyword>
<dbReference type="PROSITE" id="PS00174">
    <property type="entry name" value="P_GLUCOSE_ISOMERASE_2"/>
    <property type="match status" value="1"/>
</dbReference>
<dbReference type="InterPro" id="IPR046348">
    <property type="entry name" value="SIS_dom_sf"/>
</dbReference>
<dbReference type="EC" id="5.3.1.9" evidence="7"/>
<dbReference type="InterPro" id="IPR053509">
    <property type="entry name" value="GPI"/>
</dbReference>
<feature type="active site" evidence="7">
    <location>
        <position position="300"/>
    </location>
</feature>
<dbReference type="GO" id="GO:0006096">
    <property type="term" value="P:glycolytic process"/>
    <property type="evidence" value="ECO:0007669"/>
    <property type="project" value="UniProtKB-UniRule"/>
</dbReference>
<comment type="pathway">
    <text evidence="1 7">Carbohydrate degradation; glycolysis; D-glyceraldehyde 3-phosphate and glycerone phosphate from D-glucose: step 2/4.</text>
</comment>
<dbReference type="PROSITE" id="PS51463">
    <property type="entry name" value="P_GLUCOSE_ISOMERASE_3"/>
    <property type="match status" value="1"/>
</dbReference>
<proteinExistence type="inferred from homology"/>
<name>A0A8J7UTE0_METVO</name>
<dbReference type="SUPFAM" id="SSF53697">
    <property type="entry name" value="SIS domain"/>
    <property type="match status" value="1"/>
</dbReference>
<evidence type="ECO:0000256" key="3">
    <source>
        <dbReference type="ARBA" id="ARBA00022432"/>
    </source>
</evidence>
<gene>
    <name evidence="7" type="primary">pgi</name>
    <name evidence="8" type="ORF">J3E07_000975</name>
</gene>
<comment type="caution">
    <text evidence="8">The sequence shown here is derived from an EMBL/GenBank/DDBJ whole genome shotgun (WGS) entry which is preliminary data.</text>
</comment>
<dbReference type="GO" id="GO:0005829">
    <property type="term" value="C:cytosol"/>
    <property type="evidence" value="ECO:0007669"/>
    <property type="project" value="TreeGrafter"/>
</dbReference>
<dbReference type="GO" id="GO:0004347">
    <property type="term" value="F:glucose-6-phosphate isomerase activity"/>
    <property type="evidence" value="ECO:0007669"/>
    <property type="project" value="UniProtKB-UniRule"/>
</dbReference>
<keyword evidence="3 7" id="KW-0312">Gluconeogenesis</keyword>
<dbReference type="InterPro" id="IPR035482">
    <property type="entry name" value="SIS_PGI_2"/>
</dbReference>
<keyword evidence="4 7" id="KW-0324">Glycolysis</keyword>
<comment type="catalytic activity">
    <reaction evidence="6 7">
        <text>alpha-D-glucose 6-phosphate = beta-D-fructose 6-phosphate</text>
        <dbReference type="Rhea" id="RHEA:11816"/>
        <dbReference type="ChEBI" id="CHEBI:57634"/>
        <dbReference type="ChEBI" id="CHEBI:58225"/>
        <dbReference type="EC" id="5.3.1.9"/>
    </reaction>
</comment>
<dbReference type="PROSITE" id="PS00765">
    <property type="entry name" value="P_GLUCOSE_ISOMERASE_1"/>
    <property type="match status" value="1"/>
</dbReference>
<dbReference type="GO" id="GO:0006094">
    <property type="term" value="P:gluconeogenesis"/>
    <property type="evidence" value="ECO:0007669"/>
    <property type="project" value="UniProtKB-UniRule"/>
</dbReference>
<dbReference type="AlphaFoldDB" id="A0A8J7UTE0"/>
<sequence>MKGIYKFNFDNVLKDKIGETGISVDEIDELRDFTNLAKANVTKKYEKGDLGFIEVLNEDLELYEEVKELSKEFDYIIIIGIGGSILGSKAIHQGIYGSSNTYHPKVFYLDNSDPEKIYETLKAVKLEKTLIFVISKSGNTVETLANYFVIKKHMDKNNITPAKPNFVAITGGGLLQKIADKEGYMCYKVPENVGGRFSVLSAVGLAPLACLNVDIHNLIKGAKKMNDICQTDNIFRNPALLNSLIHYKMDNTGKKISLMMPYIGRLHQFGMWYRQLWAESLGKDGNGQTPVIALGATDQHSQLQLYMDGPEDKIMTFLKVNTFKQDYSIETDYDSDLKGHKLSELINSEQLGTEKSITEKGIPNVKITLSELNEYTLGMLTYAYELQTAYSGELFCINAFNQPAVEHAKKLSHAVLKGSIKEKSYNEIKIE</sequence>
<accession>A0A8J7UTE0</accession>
<feature type="active site" description="Proton donor" evidence="7">
    <location>
        <position position="279"/>
    </location>
</feature>
<evidence type="ECO:0000256" key="2">
    <source>
        <dbReference type="ARBA" id="ARBA00006604"/>
    </source>
</evidence>
<evidence type="ECO:0000256" key="5">
    <source>
        <dbReference type="ARBA" id="ARBA00023235"/>
    </source>
</evidence>
<protein>
    <recommendedName>
        <fullName evidence="7">Probable glucose-6-phosphate isomerase</fullName>
        <shortName evidence="7">GPI</shortName>
        <ecNumber evidence="7">5.3.1.9</ecNumber>
    </recommendedName>
    <alternativeName>
        <fullName evidence="7">Phosphoglucose isomerase</fullName>
        <shortName evidence="7">PGI</shortName>
    </alternativeName>
    <alternativeName>
        <fullName evidence="7">Phosphohexose isomerase</fullName>
        <shortName evidence="7">PHI</shortName>
    </alternativeName>
</protein>
<dbReference type="InterPro" id="IPR018189">
    <property type="entry name" value="Phosphoglucose_isomerase_CS"/>
</dbReference>
<organism evidence="8 9">
    <name type="scientific">Methanococcus voltae</name>
    <dbReference type="NCBI Taxonomy" id="2188"/>
    <lineage>
        <taxon>Archaea</taxon>
        <taxon>Methanobacteriati</taxon>
        <taxon>Methanobacteriota</taxon>
        <taxon>Methanomada group</taxon>
        <taxon>Methanococci</taxon>
        <taxon>Methanococcales</taxon>
        <taxon>Methanococcaceae</taxon>
        <taxon>Methanococcus</taxon>
    </lineage>
</organism>
<evidence type="ECO:0000313" key="8">
    <source>
        <dbReference type="EMBL" id="MBP2201563.1"/>
    </source>
</evidence>
<evidence type="ECO:0000256" key="4">
    <source>
        <dbReference type="ARBA" id="ARBA00023152"/>
    </source>
</evidence>
<evidence type="ECO:0000256" key="7">
    <source>
        <dbReference type="HAMAP-Rule" id="MF_00473"/>
    </source>
</evidence>
<dbReference type="NCBIfam" id="NF040629">
    <property type="entry name" value="PGI_Meth"/>
    <property type="match status" value="1"/>
</dbReference>